<protein>
    <submittedName>
        <fullName evidence="2">Putative membrane protein YhdT</fullName>
    </submittedName>
</protein>
<evidence type="ECO:0000256" key="1">
    <source>
        <dbReference type="SAM" id="Phobius"/>
    </source>
</evidence>
<organism evidence="2 3">
    <name type="scientific">Bacillus benzoevorans</name>
    <dbReference type="NCBI Taxonomy" id="1456"/>
    <lineage>
        <taxon>Bacteria</taxon>
        <taxon>Bacillati</taxon>
        <taxon>Bacillota</taxon>
        <taxon>Bacilli</taxon>
        <taxon>Bacillales</taxon>
        <taxon>Bacillaceae</taxon>
        <taxon>Bacillus</taxon>
    </lineage>
</organism>
<feature type="transmembrane region" description="Helical" evidence="1">
    <location>
        <begin position="20"/>
        <end position="39"/>
    </location>
</feature>
<evidence type="ECO:0000313" key="3">
    <source>
        <dbReference type="Proteomes" id="UP000531594"/>
    </source>
</evidence>
<keyword evidence="1" id="KW-0812">Transmembrane</keyword>
<keyword evidence="3" id="KW-1185">Reference proteome</keyword>
<dbReference type="PANTHER" id="PTHR39174:SF1">
    <property type="entry name" value="INNER MEMBRANE PROTEIN"/>
    <property type="match status" value="1"/>
</dbReference>
<name>A0A7X0LXI8_9BACI</name>
<dbReference type="PANTHER" id="PTHR39174">
    <property type="entry name" value="INNER MEMBRANE PROTEIN-RELATED"/>
    <property type="match status" value="1"/>
</dbReference>
<comment type="caution">
    <text evidence="2">The sequence shown here is derived from an EMBL/GenBank/DDBJ whole genome shotgun (WGS) entry which is preliminary data.</text>
</comment>
<dbReference type="Pfam" id="PF06196">
    <property type="entry name" value="DUF997"/>
    <property type="match status" value="1"/>
</dbReference>
<gene>
    <name evidence="2" type="ORF">HNR53_004533</name>
</gene>
<dbReference type="InterPro" id="IPR010398">
    <property type="entry name" value="DUF997"/>
</dbReference>
<keyword evidence="1" id="KW-0472">Membrane</keyword>
<keyword evidence="1" id="KW-1133">Transmembrane helix</keyword>
<dbReference type="RefSeq" id="WP_184530136.1">
    <property type="nucleotide sequence ID" value="NZ_JACHGK010000030.1"/>
</dbReference>
<reference evidence="2 3" key="1">
    <citation type="submission" date="2020-08" db="EMBL/GenBank/DDBJ databases">
        <title>Genomic Encyclopedia of Type Strains, Phase IV (KMG-IV): sequencing the most valuable type-strain genomes for metagenomic binning, comparative biology and taxonomic classification.</title>
        <authorList>
            <person name="Goeker M."/>
        </authorList>
    </citation>
    <scope>NUCLEOTIDE SEQUENCE [LARGE SCALE GENOMIC DNA]</scope>
    <source>
        <strain evidence="2 3">DSM 5391</strain>
    </source>
</reference>
<accession>A0A7X0LXI8</accession>
<evidence type="ECO:0000313" key="2">
    <source>
        <dbReference type="EMBL" id="MBB6447823.1"/>
    </source>
</evidence>
<dbReference type="AlphaFoldDB" id="A0A7X0LXI8"/>
<proteinExistence type="predicted"/>
<dbReference type="Proteomes" id="UP000531594">
    <property type="component" value="Unassembled WGS sequence"/>
</dbReference>
<feature type="transmembrane region" description="Helical" evidence="1">
    <location>
        <begin position="59"/>
        <end position="82"/>
    </location>
</feature>
<dbReference type="EMBL" id="JACHGK010000030">
    <property type="protein sequence ID" value="MBB6447823.1"/>
    <property type="molecule type" value="Genomic_DNA"/>
</dbReference>
<sequence>MVKQLFNAKDKRFKVAHKEVRIGAVLVIINFLLWFGFAYGMGSGDPREYNYILGLPEWFFYSCIFGTLMSTLLVILSVKFLFREVSFDGQDGSE</sequence>